<dbReference type="Gene3D" id="2.60.40.650">
    <property type="match status" value="1"/>
</dbReference>
<accession>A0ABT9AZL6</accession>
<keyword evidence="1" id="KW-1133">Transmembrane helix</keyword>
<comment type="caution">
    <text evidence="3">The sequence shown here is derived from an EMBL/GenBank/DDBJ whole genome shotgun (WGS) entry which is preliminary data.</text>
</comment>
<dbReference type="InterPro" id="IPR014756">
    <property type="entry name" value="Ig_E-set"/>
</dbReference>
<feature type="transmembrane region" description="Helical" evidence="1">
    <location>
        <begin position="121"/>
        <end position="139"/>
    </location>
</feature>
<dbReference type="Pfam" id="PF00174">
    <property type="entry name" value="Oxidored_molyb"/>
    <property type="match status" value="1"/>
</dbReference>
<evidence type="ECO:0000256" key="1">
    <source>
        <dbReference type="SAM" id="Phobius"/>
    </source>
</evidence>
<dbReference type="SUPFAM" id="SSF81296">
    <property type="entry name" value="E set domains"/>
    <property type="match status" value="1"/>
</dbReference>
<dbReference type="PANTHER" id="PTHR19372">
    <property type="entry name" value="SULFITE REDUCTASE"/>
    <property type="match status" value="1"/>
</dbReference>
<dbReference type="Gene3D" id="3.90.420.10">
    <property type="entry name" value="Oxidoreductase, molybdopterin-binding domain"/>
    <property type="match status" value="1"/>
</dbReference>
<feature type="transmembrane region" description="Helical" evidence="1">
    <location>
        <begin position="94"/>
        <end position="115"/>
    </location>
</feature>
<proteinExistence type="predicted"/>
<organism evidence="3 4">
    <name type="scientific">Nocardioides jiangxiensis</name>
    <dbReference type="NCBI Taxonomy" id="3064524"/>
    <lineage>
        <taxon>Bacteria</taxon>
        <taxon>Bacillati</taxon>
        <taxon>Actinomycetota</taxon>
        <taxon>Actinomycetes</taxon>
        <taxon>Propionibacteriales</taxon>
        <taxon>Nocardioidaceae</taxon>
        <taxon>Nocardioides</taxon>
    </lineage>
</organism>
<reference evidence="3 4" key="1">
    <citation type="submission" date="2023-07" db="EMBL/GenBank/DDBJ databases">
        <title>Nocardioides sp. nov WY-20 isolated from soil.</title>
        <authorList>
            <person name="Liu B."/>
            <person name="Wan Y."/>
        </authorList>
    </citation>
    <scope>NUCLEOTIDE SEQUENCE [LARGE SCALE GENOMIC DNA]</scope>
    <source>
        <strain evidence="3 4">WY-20</strain>
    </source>
</reference>
<keyword evidence="1" id="KW-0812">Transmembrane</keyword>
<dbReference type="EMBL" id="JAUQTA010000001">
    <property type="protein sequence ID" value="MDO7868039.1"/>
    <property type="molecule type" value="Genomic_DNA"/>
</dbReference>
<dbReference type="InterPro" id="IPR036374">
    <property type="entry name" value="OxRdtase_Mopterin-bd_sf"/>
</dbReference>
<sequence>MEPSSRTSYAAAGLLSTGAGVAAGHLVAALTDPAASPVLAVGSTVIDLTPTPVKEWAVRELGTADKPVLLASVALGTLALAGGAGLLARRSARLGALVLLGLVALAGVLAMRRPAATAVDVLPALVAAVVGLAVFALAVQALRRAGDARTTDALEPGSAEAVVAARASRRGLLLGAGTVAALSAAAAATGQWVIRTGTQIGDIVLPRAAKPLPPLPTGLEEAHDGISPLRTTNARFYRVDTNLVVPRVDVDSWRLRIDGDVRQELTLTYDDLRSMPLVERDITLTCVSNEVGGKYVGAARWLGVPLKDLLDQAGVGTKADQLLSTAVDGFTISTPLDVVRDGRDVLVAIGMNGEPLPADHGFPARLVTPGVYGFVGATKWLTRLTLTTYAAKRAYWTKRGWATDAPIKVSARIDTPRPLSTIKAGRTVIGGVAWAQHRGIRRVEVRIDGGAWQTARLGPDVGVDYWRQWYLPWDAPSGRHLVAVRAVTLDGDVQTAVRRTPFPDGSSGIQEVVVTVA</sequence>
<dbReference type="SUPFAM" id="SSF56524">
    <property type="entry name" value="Oxidoreductase molybdopterin-binding domain"/>
    <property type="match status" value="1"/>
</dbReference>
<gene>
    <name evidence="3" type="ORF">Q5722_06625</name>
</gene>
<evidence type="ECO:0000313" key="3">
    <source>
        <dbReference type="EMBL" id="MDO7868039.1"/>
    </source>
</evidence>
<keyword evidence="4" id="KW-1185">Reference proteome</keyword>
<protein>
    <submittedName>
        <fullName evidence="3">Molybdopterin-dependent oxidoreductase</fullName>
    </submittedName>
</protein>
<dbReference type="Proteomes" id="UP001233314">
    <property type="component" value="Unassembled WGS sequence"/>
</dbReference>
<evidence type="ECO:0000259" key="2">
    <source>
        <dbReference type="Pfam" id="PF00174"/>
    </source>
</evidence>
<dbReference type="InterPro" id="IPR000572">
    <property type="entry name" value="OxRdtase_Mopterin-bd_dom"/>
</dbReference>
<keyword evidence="1" id="KW-0472">Membrane</keyword>
<feature type="transmembrane region" description="Helical" evidence="1">
    <location>
        <begin position="68"/>
        <end position="87"/>
    </location>
</feature>
<feature type="domain" description="Oxidoreductase molybdopterin-binding" evidence="2">
    <location>
        <begin position="244"/>
        <end position="392"/>
    </location>
</feature>
<dbReference type="PANTHER" id="PTHR19372:SF7">
    <property type="entry name" value="SULFITE OXIDASE, MITOCHONDRIAL"/>
    <property type="match status" value="1"/>
</dbReference>
<evidence type="ECO:0000313" key="4">
    <source>
        <dbReference type="Proteomes" id="UP001233314"/>
    </source>
</evidence>
<dbReference type="RefSeq" id="WP_305027417.1">
    <property type="nucleotide sequence ID" value="NZ_JAUQTA010000001.1"/>
</dbReference>
<name>A0ABT9AZL6_9ACTN</name>
<feature type="transmembrane region" description="Helical" evidence="1">
    <location>
        <begin position="172"/>
        <end position="194"/>
    </location>
</feature>